<sequence>MLPADTNLVSEIIATSANKEHDVLTWTSQWIRRVRFSSEEPPDIEVPFSQINELLLNLDSSTEETLKPSHTLELAISELYNLCLFKIQEKSPGKVFESAVLMSNVLSEEGVTETDGKKKSRKKQYLYTPSKGLALSTLIQMYELFGDGLTSLVPLLLTTIFKNIKKLMEKDKYFHASFITSLMELYGSIVHSCGHGIISETFMTKFTKLSRTVFRELVSEDRDYPIGFLNGIISAWKCYFKQDTFINIHSGDILSGFKLKFMEGNFGAFGLDYEGTRITTAMTIADILIHYQYGKKLVSLADVMAFYTDLFLKAERRTTMSGCFESLVNFIGQSSIRDPELLTDAGYLDIVKLLTCEIFDDSMIKNQRLDCTSRNLKYLRNMHEIILPHVSISSKILILLSIFEEGSEKESLLRDEKGRVDFATIAHLQLAEILMRDLSSSFNTNEHSTLAIKTKLVQLSTSENFQIRVHANKVLKSFLKLLPLYMTEVIENALELLSTELTSSESFSFGKNHGRAFIIANLIDVADKDYVSYELIMKVIIFSTTILKDSSANTSSAAYYKELISWILLCGLMNYDDDQFLHIHSSQLFLFWKGVLTHTYSYRNEDDLYKNIEIRNHALTCLLGYLGRIEVNSEIAKQVSFLLTKCSNFNHSITIKSKTIDNVLLHNENRILQIYLKIQRHVREDFNSAVLILIVKNFTDPNLYTQPSQSSLISGKSFKEKGLFFGEGRREKQDNSPSIRELYMNGDGFAYGLSSKIYGFEIDELTIRNEKHCQSSLSERWLAGAEYWYDCFEKEINKPIASVLSYDYLVLLYGRGSYSRSEEFSPKVTTSIINSSMEIFSLVFPFLNDKIQYSVLESMNSSIFSRNTTTFRSLAIAINCCVAIYGSLKTIQQNTLTLEESVGTLLLKILKGIGSVDNAFLSKIKAECIGLLTCAVSRNRNADYVDAYLAKNSEVLIKEIVDNENPYSRVFDALSLSSIYKFNSQKLNFNVTYSVLERLVKDPHPVVHTWSLNAMAILLESLVMINDEVASSLIKLLETLLLNQDYGIYGSSTWSYNYNETFNSHQVIAQILSILTQNLGPSLIELTGETLEAFRNTLRLLTISNDAIQEIYCIDIFVNLATFKMDGVFEVEMCLPIAKRFIRDSNFIGLEKNFLISTFIEDKRLTMSAYSRNGIESSFSFLTQLLKLKVYETFIRDVELYVWTSICIFPTWRVITNYISEWFHQTCLENVWVDKLIKLFNLPQQKLFSQLSASIELYLLKQGVRKEIIEVIRDEETASIAKSDENDDNAKSIMASAGILKNDLMPWRTRKLFIELIQELFLIGEQNVEIRRVLGRRIGALTKVCFSASTMNVQCMKQLGIEVLGMLIVIFSSQPDENQTQYSILEQEEAHIVSALMPAFDYNSSTSVLPYAIKVAAEFLSSGIVPLKRMGRVQKLMVNSLAELVEKSNVIKIGDVLVPTKVSRREIEVSVLNAWAEMTIKASSSKNAELLDFVEGYWGSLVPLWIVSLREFASYDNEERDLISSTSLMSDKKSGKRNSKLVETVWLNFVNAIGCVNSKNDKILSECLSKSDLSSFVFVLFAQCLKNIVKNSEEEVKKLRTLQALQKVLLCDVSFQAFFSNGIHEETVEIFDRLVMTESLEIVGAVNLVIEALMEGYLKENREEDQFLSGVDKLYQMLRILLSTISKLAPWLRNIEMSQNEKFKDSWTNEELDLLRRTFGIISNVVGQFPTVFKLDLYACLLFIVGKIFENEMRDTLVRMSLPLLKCVVDDSINEGENHRMVTIFFQSIKHILFGELDTDVALTTCLIISQGDLECFTGDDVNNVTKLLIAGLEKKETANVALKGFKSITNKMVGSNIRKEIIRKIISSLITLSQDHSKFENFDDKQVIAEIIMGFTRCCLLSDGLDSKAALSISMPFLIWFYFNFEDHRSYVHSCFLELVEVDIGDVKFVLNSALDDDQRMKFKEIIRDGSEGSIGAASHVADQIELKRFE</sequence>
<dbReference type="InterPro" id="IPR016024">
    <property type="entry name" value="ARM-type_fold"/>
</dbReference>
<dbReference type="PANTHER" id="PTHR21663:SF0">
    <property type="entry name" value="HEAT REPEAT-CONTAINING PROTEIN 5B"/>
    <property type="match status" value="1"/>
</dbReference>
<dbReference type="Pfam" id="PF20210">
    <property type="entry name" value="Laa1_Sip1_HTR5"/>
    <property type="match status" value="1"/>
</dbReference>
<dbReference type="OMA" id="WEFKLFI"/>
<dbReference type="GO" id="GO:0042147">
    <property type="term" value="P:retrograde transport, endosome to Golgi"/>
    <property type="evidence" value="ECO:0007669"/>
    <property type="project" value="TreeGrafter"/>
</dbReference>
<accession>A0A1G4MH34</accession>
<reference evidence="2 3" key="1">
    <citation type="submission" date="2016-03" db="EMBL/GenBank/DDBJ databases">
        <authorList>
            <person name="Devillers H."/>
        </authorList>
    </citation>
    <scope>NUCLEOTIDE SEQUENCE [LARGE SCALE GENOMIC DNA]</scope>
    <source>
        <strain evidence="2">CBS 6772</strain>
    </source>
</reference>
<gene>
    <name evidence="2" type="ORF">LAFE_0G03268G</name>
</gene>
<dbReference type="GO" id="GO:0006897">
    <property type="term" value="P:endocytosis"/>
    <property type="evidence" value="ECO:0007669"/>
    <property type="project" value="TreeGrafter"/>
</dbReference>
<dbReference type="GO" id="GO:0005829">
    <property type="term" value="C:cytosol"/>
    <property type="evidence" value="ECO:0007669"/>
    <property type="project" value="GOC"/>
</dbReference>
<dbReference type="InterPro" id="IPR040108">
    <property type="entry name" value="Laa1/Sip1/HEATR5"/>
</dbReference>
<dbReference type="GO" id="GO:0016020">
    <property type="term" value="C:membrane"/>
    <property type="evidence" value="ECO:0007669"/>
    <property type="project" value="TreeGrafter"/>
</dbReference>
<dbReference type="GO" id="GO:0030139">
    <property type="term" value="C:endocytic vesicle"/>
    <property type="evidence" value="ECO:0007669"/>
    <property type="project" value="TreeGrafter"/>
</dbReference>
<feature type="domain" description="LAA1-like C-terminal TPR repeats" evidence="1">
    <location>
        <begin position="1820"/>
        <end position="1976"/>
    </location>
</feature>
<organism evidence="2 3">
    <name type="scientific">Lachancea fermentati</name>
    <name type="common">Zygosaccharomyces fermentati</name>
    <dbReference type="NCBI Taxonomy" id="4955"/>
    <lineage>
        <taxon>Eukaryota</taxon>
        <taxon>Fungi</taxon>
        <taxon>Dikarya</taxon>
        <taxon>Ascomycota</taxon>
        <taxon>Saccharomycotina</taxon>
        <taxon>Saccharomycetes</taxon>
        <taxon>Saccharomycetales</taxon>
        <taxon>Saccharomycetaceae</taxon>
        <taxon>Lachancea</taxon>
    </lineage>
</organism>
<dbReference type="InterPro" id="IPR046837">
    <property type="entry name" value="Laa1/Sip1/HEATR5-like_HEAT"/>
</dbReference>
<evidence type="ECO:0000259" key="1">
    <source>
        <dbReference type="Pfam" id="PF25808"/>
    </source>
</evidence>
<dbReference type="STRING" id="4955.A0A1G4MH34"/>
<dbReference type="Proteomes" id="UP000190831">
    <property type="component" value="Chromosome G"/>
</dbReference>
<evidence type="ECO:0000313" key="2">
    <source>
        <dbReference type="EMBL" id="SCW03115.1"/>
    </source>
</evidence>
<dbReference type="SUPFAM" id="SSF48371">
    <property type="entry name" value="ARM repeat"/>
    <property type="match status" value="1"/>
</dbReference>
<keyword evidence="3" id="KW-1185">Reference proteome</keyword>
<dbReference type="InterPro" id="IPR057981">
    <property type="entry name" value="TPR_LAA1-like_C"/>
</dbReference>
<proteinExistence type="predicted"/>
<name>A0A1G4MH34_LACFM</name>
<protein>
    <submittedName>
        <fullName evidence="2">LAFE_0G03268g1_1</fullName>
    </submittedName>
</protein>
<dbReference type="OrthoDB" id="192608at2759"/>
<evidence type="ECO:0000313" key="3">
    <source>
        <dbReference type="Proteomes" id="UP000190831"/>
    </source>
</evidence>
<dbReference type="GO" id="GO:0008104">
    <property type="term" value="P:intracellular protein localization"/>
    <property type="evidence" value="ECO:0007669"/>
    <property type="project" value="TreeGrafter"/>
</dbReference>
<dbReference type="GO" id="GO:0005794">
    <property type="term" value="C:Golgi apparatus"/>
    <property type="evidence" value="ECO:0007669"/>
    <property type="project" value="TreeGrafter"/>
</dbReference>
<dbReference type="EMBL" id="LT598486">
    <property type="protein sequence ID" value="SCW03115.1"/>
    <property type="molecule type" value="Genomic_DNA"/>
</dbReference>
<dbReference type="PANTHER" id="PTHR21663">
    <property type="entry name" value="HYPOTHETICAL HEAT DOMAIN-CONTAINING"/>
    <property type="match status" value="1"/>
</dbReference>
<dbReference type="Pfam" id="PF25808">
    <property type="entry name" value="TPR_LAA1_C"/>
    <property type="match status" value="1"/>
</dbReference>